<dbReference type="Proteomes" id="UP000095492">
    <property type="component" value="Unassembled WGS sequence"/>
</dbReference>
<evidence type="ECO:0000313" key="9">
    <source>
        <dbReference type="Proteomes" id="UP000095492"/>
    </source>
</evidence>
<dbReference type="SUPFAM" id="SSF141523">
    <property type="entry name" value="L,D-transpeptidase catalytic domain-like"/>
    <property type="match status" value="1"/>
</dbReference>
<dbReference type="UniPathway" id="UPA00219"/>
<dbReference type="GO" id="GO:0071555">
    <property type="term" value="P:cell wall organization"/>
    <property type="evidence" value="ECO:0007669"/>
    <property type="project" value="UniProtKB-UniRule"/>
</dbReference>
<dbReference type="Gene3D" id="2.40.440.10">
    <property type="entry name" value="L,D-transpeptidase catalytic domain-like"/>
    <property type="match status" value="1"/>
</dbReference>
<dbReference type="InterPro" id="IPR005490">
    <property type="entry name" value="LD_TPept_cat_dom"/>
</dbReference>
<organism evidence="8 9">
    <name type="scientific">Eubacterium ramulus</name>
    <dbReference type="NCBI Taxonomy" id="39490"/>
    <lineage>
        <taxon>Bacteria</taxon>
        <taxon>Bacillati</taxon>
        <taxon>Bacillota</taxon>
        <taxon>Clostridia</taxon>
        <taxon>Eubacteriales</taxon>
        <taxon>Eubacteriaceae</taxon>
        <taxon>Eubacterium</taxon>
    </lineage>
</organism>
<dbReference type="STRING" id="39490.ERS852448_00879"/>
<evidence type="ECO:0000313" key="8">
    <source>
        <dbReference type="EMBL" id="CUM87450.1"/>
    </source>
</evidence>
<dbReference type="OrthoDB" id="177750at2"/>
<evidence type="ECO:0000259" key="7">
    <source>
        <dbReference type="PROSITE" id="PS52029"/>
    </source>
</evidence>
<sequence length="168" mass="19395">MEKFLIIHKFSSAIGKKYLLKLNRTSSQLELYKKADNSVLHKYYSIRSDFDSSNYVMYEEIKSMDCIYGGEKSSTPTGIFQVEGKSAEEYVSGYYPELDQVKFFGYLVIFEDYFIHSDLYASNATKETMQDYEPVSKDDTFTSGCIRVSQENLDWLLENVDVGTTVIM</sequence>
<evidence type="ECO:0000256" key="4">
    <source>
        <dbReference type="ARBA" id="ARBA00022984"/>
    </source>
</evidence>
<dbReference type="PROSITE" id="PS52029">
    <property type="entry name" value="LD_TPASE"/>
    <property type="match status" value="1"/>
</dbReference>
<dbReference type="GO" id="GO:0008360">
    <property type="term" value="P:regulation of cell shape"/>
    <property type="evidence" value="ECO:0007669"/>
    <property type="project" value="UniProtKB-UniRule"/>
</dbReference>
<proteinExistence type="predicted"/>
<evidence type="ECO:0000256" key="2">
    <source>
        <dbReference type="ARBA" id="ARBA00022679"/>
    </source>
</evidence>
<feature type="domain" description="L,D-TPase catalytic" evidence="7">
    <location>
        <begin position="18"/>
        <end position="168"/>
    </location>
</feature>
<protein>
    <submittedName>
        <fullName evidence="8">L,D-transpeptidase catalytic domain</fullName>
    </submittedName>
</protein>
<name>A0A173SB27_EUBRA</name>
<keyword evidence="2" id="KW-0808">Transferase</keyword>
<comment type="pathway">
    <text evidence="1 6">Cell wall biogenesis; peptidoglycan biosynthesis.</text>
</comment>
<keyword evidence="4 6" id="KW-0573">Peptidoglycan synthesis</keyword>
<dbReference type="GeneID" id="97391278"/>
<evidence type="ECO:0000256" key="6">
    <source>
        <dbReference type="PROSITE-ProRule" id="PRU01373"/>
    </source>
</evidence>
<dbReference type="Pfam" id="PF03734">
    <property type="entry name" value="YkuD"/>
    <property type="match status" value="1"/>
</dbReference>
<dbReference type="RefSeq" id="WP_082432699.1">
    <property type="nucleotide sequence ID" value="NZ_CP173382.1"/>
</dbReference>
<dbReference type="GO" id="GO:0016740">
    <property type="term" value="F:transferase activity"/>
    <property type="evidence" value="ECO:0007669"/>
    <property type="project" value="UniProtKB-KW"/>
</dbReference>
<reference evidence="8 9" key="1">
    <citation type="submission" date="2015-09" db="EMBL/GenBank/DDBJ databases">
        <authorList>
            <consortium name="Pathogen Informatics"/>
        </authorList>
    </citation>
    <scope>NUCLEOTIDE SEQUENCE [LARGE SCALE GENOMIC DNA]</scope>
    <source>
        <strain evidence="8 9">2789STDY5608891</strain>
    </source>
</reference>
<keyword evidence="5 6" id="KW-0961">Cell wall biogenesis/degradation</keyword>
<feature type="active site" description="Proton donor/acceptor" evidence="6">
    <location>
        <position position="116"/>
    </location>
</feature>
<evidence type="ECO:0000256" key="1">
    <source>
        <dbReference type="ARBA" id="ARBA00004752"/>
    </source>
</evidence>
<dbReference type="EMBL" id="CYYA01000004">
    <property type="protein sequence ID" value="CUM87450.1"/>
    <property type="molecule type" value="Genomic_DNA"/>
</dbReference>
<feature type="active site" description="Nucleophile" evidence="6">
    <location>
        <position position="145"/>
    </location>
</feature>
<keyword evidence="3 6" id="KW-0133">Cell shape</keyword>
<evidence type="ECO:0000256" key="5">
    <source>
        <dbReference type="ARBA" id="ARBA00023316"/>
    </source>
</evidence>
<evidence type="ECO:0000256" key="3">
    <source>
        <dbReference type="ARBA" id="ARBA00022960"/>
    </source>
</evidence>
<dbReference type="CDD" id="cd16913">
    <property type="entry name" value="YkuD_like"/>
    <property type="match status" value="1"/>
</dbReference>
<dbReference type="InterPro" id="IPR038063">
    <property type="entry name" value="Transpep_catalytic_dom"/>
</dbReference>
<dbReference type="AlphaFoldDB" id="A0A173SB27"/>
<dbReference type="GO" id="GO:0009252">
    <property type="term" value="P:peptidoglycan biosynthetic process"/>
    <property type="evidence" value="ECO:0007669"/>
    <property type="project" value="UniProtKB-UniPathway"/>
</dbReference>
<gene>
    <name evidence="8" type="ORF">ERS852448_00879</name>
</gene>
<accession>A0A173SB27</accession>